<protein>
    <submittedName>
        <fullName evidence="7">Mitochondrial class B secretin G-protein coupled receptor</fullName>
    </submittedName>
</protein>
<dbReference type="InterPro" id="IPR017981">
    <property type="entry name" value="GPCR_2-like_7TM"/>
</dbReference>
<evidence type="ECO:0000256" key="4">
    <source>
        <dbReference type="ARBA" id="ARBA00023136"/>
    </source>
</evidence>
<feature type="domain" description="G-protein coupled receptors family 2 profile 2" evidence="6">
    <location>
        <begin position="1"/>
        <end position="115"/>
    </location>
</feature>
<feature type="transmembrane region" description="Helical" evidence="5">
    <location>
        <begin position="20"/>
        <end position="42"/>
    </location>
</feature>
<evidence type="ECO:0000313" key="8">
    <source>
        <dbReference type="Proteomes" id="UP000728185"/>
    </source>
</evidence>
<proteinExistence type="predicted"/>
<dbReference type="Proteomes" id="UP000728185">
    <property type="component" value="Unassembled WGS sequence"/>
</dbReference>
<dbReference type="EMBL" id="LUCM01009739">
    <property type="protein sequence ID" value="KAA0186448.1"/>
    <property type="molecule type" value="Genomic_DNA"/>
</dbReference>
<dbReference type="PROSITE" id="PS50261">
    <property type="entry name" value="G_PROTEIN_RECEP_F2_4"/>
    <property type="match status" value="1"/>
</dbReference>
<keyword evidence="8" id="KW-1185">Reference proteome</keyword>
<evidence type="ECO:0000256" key="1">
    <source>
        <dbReference type="ARBA" id="ARBA00004141"/>
    </source>
</evidence>
<keyword evidence="2 5" id="KW-0812">Transmembrane</keyword>
<name>A0A8E0RMP2_9TREM</name>
<organism evidence="7 8">
    <name type="scientific">Fasciolopsis buskii</name>
    <dbReference type="NCBI Taxonomy" id="27845"/>
    <lineage>
        <taxon>Eukaryota</taxon>
        <taxon>Metazoa</taxon>
        <taxon>Spiralia</taxon>
        <taxon>Lophotrochozoa</taxon>
        <taxon>Platyhelminthes</taxon>
        <taxon>Trematoda</taxon>
        <taxon>Digenea</taxon>
        <taxon>Plagiorchiida</taxon>
        <taxon>Echinostomata</taxon>
        <taxon>Echinostomatoidea</taxon>
        <taxon>Fasciolidae</taxon>
        <taxon>Fasciolopsis</taxon>
    </lineage>
</organism>
<accession>A0A8E0RMP2</accession>
<keyword evidence="7" id="KW-0675">Receptor</keyword>
<evidence type="ECO:0000256" key="5">
    <source>
        <dbReference type="SAM" id="Phobius"/>
    </source>
</evidence>
<dbReference type="GO" id="GO:0007188">
    <property type="term" value="P:adenylate cyclase-modulating G protein-coupled receptor signaling pathway"/>
    <property type="evidence" value="ECO:0007669"/>
    <property type="project" value="TreeGrafter"/>
</dbReference>
<dbReference type="PANTHER" id="PTHR45620">
    <property type="entry name" value="PDF RECEPTOR-LIKE PROTEIN-RELATED"/>
    <property type="match status" value="1"/>
</dbReference>
<feature type="transmembrane region" description="Helical" evidence="5">
    <location>
        <begin position="89"/>
        <end position="108"/>
    </location>
</feature>
<dbReference type="GO" id="GO:0005886">
    <property type="term" value="C:plasma membrane"/>
    <property type="evidence" value="ECO:0007669"/>
    <property type="project" value="TreeGrafter"/>
</dbReference>
<sequence length="115" mass="13271">MKFPVGFPFFRRLRCVRNRIHINLFCAIIIRGICHFLQIVNLETTWLCKAITVLNTYTIEATYSWVFVEALFLHNTVLVHVMNESSISLAVYISIGWGIPGRAVIVFSEQRSKLP</sequence>
<dbReference type="GO" id="GO:0007166">
    <property type="term" value="P:cell surface receptor signaling pathway"/>
    <property type="evidence" value="ECO:0007669"/>
    <property type="project" value="InterPro"/>
</dbReference>
<keyword evidence="4 5" id="KW-0472">Membrane</keyword>
<evidence type="ECO:0000259" key="6">
    <source>
        <dbReference type="PROSITE" id="PS50261"/>
    </source>
</evidence>
<keyword evidence="3 5" id="KW-1133">Transmembrane helix</keyword>
<comment type="caution">
    <text evidence="7">The sequence shown here is derived from an EMBL/GenBank/DDBJ whole genome shotgun (WGS) entry which is preliminary data.</text>
</comment>
<dbReference type="PRINTS" id="PR00249">
    <property type="entry name" value="GPCRSECRETIN"/>
</dbReference>
<dbReference type="InterPro" id="IPR050332">
    <property type="entry name" value="GPCR_2"/>
</dbReference>
<gene>
    <name evidence="7" type="ORF">FBUS_03201</name>
</gene>
<dbReference type="Pfam" id="PF00002">
    <property type="entry name" value="7tm_2"/>
    <property type="match status" value="1"/>
</dbReference>
<dbReference type="InterPro" id="IPR000832">
    <property type="entry name" value="GPCR_2_secretin-like"/>
</dbReference>
<evidence type="ECO:0000256" key="3">
    <source>
        <dbReference type="ARBA" id="ARBA00022989"/>
    </source>
</evidence>
<dbReference type="OrthoDB" id="6022368at2759"/>
<feature type="transmembrane region" description="Helical" evidence="5">
    <location>
        <begin position="62"/>
        <end position="82"/>
    </location>
</feature>
<evidence type="ECO:0000313" key="7">
    <source>
        <dbReference type="EMBL" id="KAA0186448.1"/>
    </source>
</evidence>
<comment type="subcellular location">
    <subcellularLocation>
        <location evidence="1">Membrane</location>
        <topology evidence="1">Multi-pass membrane protein</topology>
    </subcellularLocation>
</comment>
<dbReference type="GO" id="GO:0008528">
    <property type="term" value="F:G protein-coupled peptide receptor activity"/>
    <property type="evidence" value="ECO:0007669"/>
    <property type="project" value="TreeGrafter"/>
</dbReference>
<reference evidence="7" key="1">
    <citation type="submission" date="2019-05" db="EMBL/GenBank/DDBJ databases">
        <title>Annotation for the trematode Fasciolopsis buski.</title>
        <authorList>
            <person name="Choi Y.-J."/>
        </authorList>
    </citation>
    <scope>NUCLEOTIDE SEQUENCE</scope>
    <source>
        <strain evidence="7">HT</strain>
        <tissue evidence="7">Whole worm</tissue>
    </source>
</reference>
<dbReference type="Gene3D" id="1.20.1070.10">
    <property type="entry name" value="Rhodopsin 7-helix transmembrane proteins"/>
    <property type="match status" value="1"/>
</dbReference>
<dbReference type="AlphaFoldDB" id="A0A8E0RMP2"/>
<evidence type="ECO:0000256" key="2">
    <source>
        <dbReference type="ARBA" id="ARBA00022692"/>
    </source>
</evidence>